<organism evidence="2 3">
    <name type="scientific">Infectious spleen and kidney necrosis virus</name>
    <name type="common">ISKNV</name>
    <dbReference type="NCBI Taxonomy" id="180170"/>
    <lineage>
        <taxon>Viruses</taxon>
        <taxon>Varidnaviria</taxon>
        <taxon>Bamfordvirae</taxon>
        <taxon>Nucleocytoviricota</taxon>
        <taxon>Megaviricetes</taxon>
        <taxon>Pimascovirales</taxon>
        <taxon>Pimascovirales incertae sedis</taxon>
        <taxon>Iridoviridae</taxon>
        <taxon>Alphairidovirinae</taxon>
        <taxon>Megalocytivirus</taxon>
        <taxon>Megalocytivirus pagrus1</taxon>
    </lineage>
</organism>
<feature type="region of interest" description="Disordered" evidence="1">
    <location>
        <begin position="197"/>
        <end position="216"/>
    </location>
</feature>
<dbReference type="Proteomes" id="UP000152407">
    <property type="component" value="Segment"/>
</dbReference>
<name>A0A140G0I1_ISKNV</name>
<evidence type="ECO:0000313" key="3">
    <source>
        <dbReference type="Proteomes" id="UP000152407"/>
    </source>
</evidence>
<accession>A0A140G0I1</accession>
<evidence type="ECO:0000256" key="1">
    <source>
        <dbReference type="SAM" id="MobiDB-lite"/>
    </source>
</evidence>
<proteinExistence type="predicted"/>
<dbReference type="RefSeq" id="NP_612224.1">
    <property type="nucleotide sequence ID" value="NC_003494.1"/>
</dbReference>
<dbReference type="KEGG" id="vg:935395"/>
<feature type="compositionally biased region" description="Low complexity" evidence="1">
    <location>
        <begin position="8"/>
        <end position="24"/>
    </location>
</feature>
<evidence type="ECO:0000313" key="2">
    <source>
        <dbReference type="EMBL" id="AMM04414.1"/>
    </source>
</evidence>
<dbReference type="EMBL" id="KT781098">
    <property type="protein sequence ID" value="AMM04414.1"/>
    <property type="molecule type" value="Genomic_DNA"/>
</dbReference>
<dbReference type="GeneID" id="935395"/>
<feature type="region of interest" description="Disordered" evidence="1">
    <location>
        <begin position="1"/>
        <end position="26"/>
    </location>
</feature>
<sequence>MSWSRTKALLSSSTRASSHGASARMGPLDRRRTSCVATVYSTMQLCSVTQLLRWLMLVVFRRSCAKSNSCSCPGMRHSLTATCWTRLQSNPLADTRLLRFIAVYNTDTAPQVEIFKTHTHTDLNHSLLCDHRGIFDTNSTCGLQGPTQYHEHLRHFVALPARIVYKFACPIAYVCITFDRHHHVRHEHAHIHQAIHQQHQGMPVGKLRQERHAKCP</sequence>
<organismHost>
    <name type="scientific">Siniperca chuatsi</name>
    <name type="common">Mandarin fish</name>
    <dbReference type="NCBI Taxonomy" id="119488"/>
</organismHost>
<protein>
    <submittedName>
        <fullName evidence="2">ORF003R</fullName>
    </submittedName>
</protein>
<reference evidence="3" key="1">
    <citation type="submission" date="2015-09" db="EMBL/GenBank/DDBJ databases">
        <authorList>
            <person name="Wen C.-M."/>
            <person name="Hong J.-R."/>
        </authorList>
    </citation>
    <scope>NUCLEOTIDE SEQUENCE [LARGE SCALE GENOMIC DNA]</scope>
</reference>
<organismHost>
    <name type="scientific">Synchiropus splendidus</name>
    <name type="common">Mandarinfish</name>
    <name type="synonym">Callionymus splendidus</name>
    <dbReference type="NCBI Taxonomy" id="270530"/>
</organismHost>
<feature type="compositionally biased region" description="Basic and acidic residues" evidence="1">
    <location>
        <begin position="207"/>
        <end position="216"/>
    </location>
</feature>